<keyword evidence="2" id="KW-0732">Signal</keyword>
<feature type="chain" id="PRO_5043704420" evidence="2">
    <location>
        <begin position="37"/>
        <end position="211"/>
    </location>
</feature>
<organism evidence="3">
    <name type="scientific">Streptomyces sp. NBC_00003</name>
    <dbReference type="NCBI Taxonomy" id="2903608"/>
    <lineage>
        <taxon>Bacteria</taxon>
        <taxon>Bacillati</taxon>
        <taxon>Actinomycetota</taxon>
        <taxon>Actinomycetes</taxon>
        <taxon>Kitasatosporales</taxon>
        <taxon>Streptomycetaceae</taxon>
        <taxon>Streptomyces</taxon>
    </lineage>
</organism>
<evidence type="ECO:0000313" key="3">
    <source>
        <dbReference type="EMBL" id="WTW63316.1"/>
    </source>
</evidence>
<protein>
    <submittedName>
        <fullName evidence="3">Uncharacterized protein</fullName>
    </submittedName>
</protein>
<evidence type="ECO:0000256" key="2">
    <source>
        <dbReference type="SAM" id="SignalP"/>
    </source>
</evidence>
<sequence>MPRPPRNLLAAAPLTRAVAALLAVAATALLTGGASAAPGRPDPHPHGVGAGKGALPPWPAPADASAAVAAAGLEMLSAEGMVQHTHTHLDVLVDGKPVTVPAAIGIDEPRGRISPVHTHDTSGVIHVESPRRADFTLGQFMAEWQVPLAADRIGGLHSGGGRHLTTYLNGRKVAGNPSAIVLRAHDEIALVFTRDTDTRPVPKSYDWPQDL</sequence>
<dbReference type="AlphaFoldDB" id="A0AAU2V8I1"/>
<evidence type="ECO:0000256" key="1">
    <source>
        <dbReference type="SAM" id="MobiDB-lite"/>
    </source>
</evidence>
<dbReference type="EMBL" id="CP108318">
    <property type="protein sequence ID" value="WTW63316.1"/>
    <property type="molecule type" value="Genomic_DNA"/>
</dbReference>
<proteinExistence type="predicted"/>
<feature type="region of interest" description="Disordered" evidence="1">
    <location>
        <begin position="35"/>
        <end position="57"/>
    </location>
</feature>
<accession>A0AAU2V8I1</accession>
<feature type="signal peptide" evidence="2">
    <location>
        <begin position="1"/>
        <end position="36"/>
    </location>
</feature>
<gene>
    <name evidence="3" type="ORF">OG549_23155</name>
</gene>
<reference evidence="3" key="1">
    <citation type="submission" date="2022-10" db="EMBL/GenBank/DDBJ databases">
        <title>The complete genomes of actinobacterial strains from the NBC collection.</title>
        <authorList>
            <person name="Joergensen T.S."/>
            <person name="Alvarez Arevalo M."/>
            <person name="Sterndorff E.B."/>
            <person name="Faurdal D."/>
            <person name="Vuksanovic O."/>
            <person name="Mourched A.-S."/>
            <person name="Charusanti P."/>
            <person name="Shaw S."/>
            <person name="Blin K."/>
            <person name="Weber T."/>
        </authorList>
    </citation>
    <scope>NUCLEOTIDE SEQUENCE</scope>
    <source>
        <strain evidence="3">NBC_00003</strain>
    </source>
</reference>
<name>A0AAU2V8I1_9ACTN</name>